<comment type="caution">
    <text evidence="8">The sequence shown here is derived from an EMBL/GenBank/DDBJ whole genome shotgun (WGS) entry which is preliminary data.</text>
</comment>
<keyword evidence="3" id="KW-0963">Cytoplasm</keyword>
<dbReference type="Gene3D" id="2.60.40.10">
    <property type="entry name" value="Immunoglobulins"/>
    <property type="match status" value="5"/>
</dbReference>
<protein>
    <submittedName>
        <fullName evidence="8">Titin</fullName>
    </submittedName>
</protein>
<dbReference type="Proteomes" id="UP001174136">
    <property type="component" value="Unassembled WGS sequence"/>
</dbReference>
<evidence type="ECO:0000256" key="4">
    <source>
        <dbReference type="ARBA" id="ARBA00022737"/>
    </source>
</evidence>
<dbReference type="Pfam" id="PF07679">
    <property type="entry name" value="I-set"/>
    <property type="match status" value="5"/>
</dbReference>
<dbReference type="FunFam" id="2.60.40.10:FF:001328">
    <property type="entry name" value="titin isoform X1"/>
    <property type="match status" value="1"/>
</dbReference>
<keyword evidence="9" id="KW-1185">Reference proteome</keyword>
<comment type="subcellular location">
    <subcellularLocation>
        <location evidence="1">Cytoplasm</location>
    </subcellularLocation>
</comment>
<dbReference type="PANTHER" id="PTHR47633">
    <property type="entry name" value="IMMUNOGLOBULIN"/>
    <property type="match status" value="1"/>
</dbReference>
<gene>
    <name evidence="8" type="primary">TTN_19</name>
    <name evidence="8" type="ORF">N1851_018374</name>
</gene>
<evidence type="ECO:0000259" key="7">
    <source>
        <dbReference type="PROSITE" id="PS50835"/>
    </source>
</evidence>
<feature type="domain" description="Ig-like" evidence="7">
    <location>
        <begin position="226"/>
        <end position="314"/>
    </location>
</feature>
<dbReference type="FunFam" id="2.60.40.10:FF:001213">
    <property type="entry name" value="titin isoform X1"/>
    <property type="match status" value="1"/>
</dbReference>
<name>A0AA47P0J7_MERPO</name>
<dbReference type="InterPro" id="IPR007110">
    <property type="entry name" value="Ig-like_dom"/>
</dbReference>
<dbReference type="InterPro" id="IPR013098">
    <property type="entry name" value="Ig_I-set"/>
</dbReference>
<comment type="similarity">
    <text evidence="2">Belongs to the protein kinase superfamily. CAMK Ser/Thr protein kinase family.</text>
</comment>
<dbReference type="PROSITE" id="PS50835">
    <property type="entry name" value="IG_LIKE"/>
    <property type="match status" value="4"/>
</dbReference>
<dbReference type="InterPro" id="IPR003599">
    <property type="entry name" value="Ig_sub"/>
</dbReference>
<feature type="domain" description="Ig-like" evidence="7">
    <location>
        <begin position="486"/>
        <end position="578"/>
    </location>
</feature>
<dbReference type="SMART" id="SM00408">
    <property type="entry name" value="IGc2"/>
    <property type="match status" value="4"/>
</dbReference>
<dbReference type="EMBL" id="JAOPHQ010003412">
    <property type="protein sequence ID" value="KAK0143538.1"/>
    <property type="molecule type" value="Genomic_DNA"/>
</dbReference>
<evidence type="ECO:0000256" key="1">
    <source>
        <dbReference type="ARBA" id="ARBA00004496"/>
    </source>
</evidence>
<keyword evidence="4" id="KW-0677">Repeat</keyword>
<dbReference type="FunFam" id="2.60.40.10:FF:000779">
    <property type="entry name" value="Titin b"/>
    <property type="match status" value="1"/>
</dbReference>
<feature type="domain" description="Ig-like" evidence="7">
    <location>
        <begin position="121"/>
        <end position="209"/>
    </location>
</feature>
<organism evidence="8 9">
    <name type="scientific">Merluccius polli</name>
    <name type="common">Benguela hake</name>
    <name type="synonym">Merluccius cadenati</name>
    <dbReference type="NCBI Taxonomy" id="89951"/>
    <lineage>
        <taxon>Eukaryota</taxon>
        <taxon>Metazoa</taxon>
        <taxon>Chordata</taxon>
        <taxon>Craniata</taxon>
        <taxon>Vertebrata</taxon>
        <taxon>Euteleostomi</taxon>
        <taxon>Actinopterygii</taxon>
        <taxon>Neopterygii</taxon>
        <taxon>Teleostei</taxon>
        <taxon>Neoteleostei</taxon>
        <taxon>Acanthomorphata</taxon>
        <taxon>Zeiogadaria</taxon>
        <taxon>Gadariae</taxon>
        <taxon>Gadiformes</taxon>
        <taxon>Gadoidei</taxon>
        <taxon>Merlucciidae</taxon>
        <taxon>Merluccius</taxon>
    </lineage>
</organism>
<dbReference type="FunFam" id="2.60.40.10:FF:001311">
    <property type="entry name" value="Sallimus, isoform U"/>
    <property type="match status" value="1"/>
</dbReference>
<evidence type="ECO:0000313" key="9">
    <source>
        <dbReference type="Proteomes" id="UP001174136"/>
    </source>
</evidence>
<proteinExistence type="inferred from homology"/>
<dbReference type="InterPro" id="IPR013783">
    <property type="entry name" value="Ig-like_fold"/>
</dbReference>
<dbReference type="InterPro" id="IPR003598">
    <property type="entry name" value="Ig_sub2"/>
</dbReference>
<keyword evidence="5" id="KW-0393">Immunoglobulin domain</keyword>
<dbReference type="AlphaFoldDB" id="A0AA47P0J7"/>
<evidence type="ECO:0000256" key="6">
    <source>
        <dbReference type="SAM" id="MobiDB-lite"/>
    </source>
</evidence>
<feature type="domain" description="Ig-like" evidence="7">
    <location>
        <begin position="343"/>
        <end position="433"/>
    </location>
</feature>
<feature type="compositionally biased region" description="Basic and acidic residues" evidence="6">
    <location>
        <begin position="437"/>
        <end position="449"/>
    </location>
</feature>
<dbReference type="GO" id="GO:0005737">
    <property type="term" value="C:cytoplasm"/>
    <property type="evidence" value="ECO:0007669"/>
    <property type="project" value="UniProtKB-SubCell"/>
</dbReference>
<dbReference type="SMART" id="SM00409">
    <property type="entry name" value="IG"/>
    <property type="match status" value="5"/>
</dbReference>
<dbReference type="FunFam" id="2.60.40.10:FF:000147">
    <property type="entry name" value="Myosin light chain kinase"/>
    <property type="match status" value="1"/>
</dbReference>
<accession>A0AA47P0J7</accession>
<sequence length="642" mass="71272">MCDGILVSGACGCAAPPAERFMLTAESGRVHLHSVVTRDVLEKQRATFEFEVNEDEVDGRWLKNGVEIQFSVEERFNYVTIRKIHRLTISETYRSDAGEYTFIAGKNRSTMNLRVNIPEAPQIIKHIEPQSVEAGKPVRFTVQVTGVPQPQVFWYKNSQALSPGFKCKFLRDGNEHTLLLIEVFPEDAAVYNCEAKNDYGTATSTAPLNVEVSEVVSPDSAAPVAPPVVLSPITDTSTPEGAAARFQCRVRGDDVKISWYHGDKEIKQSDFFRMSQFVDSCQLEISRVYSEDEGQYTCVVRNSAGTVSCSASLKLDGQGPAEPEQHVSTCLTSLKKHSVGQKPTFIQPIASSTVLHGEVARFHACVSGTPKPHISWFHNQQPIQPTKDVVFHFDDVTNTATLILVDAFPEHAGQYTCRAANSAGEAVCSATLTITREEERPSNKGREEESGVELSTNQELRGAFSDTEDVLDQGLVSAISSENIKPSFTKKLKLQSLVERDPAELKCKLVACPTPTILWFHNNKPIQKEHRRKVRTESKMHMHTTRLAIESIKEKDAGSYKVMAINSEGSAESTASLLVSLREEQSANYLSLARRSARAQESDDKVAEQRKDRKFRVDLRPPGKVQIKESGAYSLLQVNFSY</sequence>
<evidence type="ECO:0000256" key="3">
    <source>
        <dbReference type="ARBA" id="ARBA00022490"/>
    </source>
</evidence>
<dbReference type="SUPFAM" id="SSF48726">
    <property type="entry name" value="Immunoglobulin"/>
    <property type="match status" value="5"/>
</dbReference>
<evidence type="ECO:0000313" key="8">
    <source>
        <dbReference type="EMBL" id="KAK0143538.1"/>
    </source>
</evidence>
<reference evidence="8" key="1">
    <citation type="journal article" date="2023" name="Front. Mar. Sci.">
        <title>A new Merluccius polli reference genome to investigate the effects of global change in West African waters.</title>
        <authorList>
            <person name="Mateo J.L."/>
            <person name="Blanco-Fernandez C."/>
            <person name="Garcia-Vazquez E."/>
            <person name="Machado-Schiaffino G."/>
        </authorList>
    </citation>
    <scope>NUCLEOTIDE SEQUENCE</scope>
    <source>
        <strain evidence="8">C29</strain>
        <tissue evidence="8">Fin</tissue>
    </source>
</reference>
<feature type="region of interest" description="Disordered" evidence="6">
    <location>
        <begin position="437"/>
        <end position="456"/>
    </location>
</feature>
<dbReference type="InterPro" id="IPR036179">
    <property type="entry name" value="Ig-like_dom_sf"/>
</dbReference>
<evidence type="ECO:0000256" key="5">
    <source>
        <dbReference type="ARBA" id="ARBA00023319"/>
    </source>
</evidence>
<evidence type="ECO:0000256" key="2">
    <source>
        <dbReference type="ARBA" id="ARBA00006692"/>
    </source>
</evidence>